<keyword evidence="3" id="KW-0227">DNA damage</keyword>
<keyword evidence="8" id="KW-0238">DNA-binding</keyword>
<dbReference type="Gene3D" id="3.40.50.300">
    <property type="entry name" value="P-loop containing nucleotide triphosphate hydrolases"/>
    <property type="match status" value="2"/>
</dbReference>
<dbReference type="GO" id="GO:0003677">
    <property type="term" value="F:DNA binding"/>
    <property type="evidence" value="ECO:0007669"/>
    <property type="project" value="UniProtKB-KW"/>
</dbReference>
<dbReference type="GO" id="GO:0043138">
    <property type="term" value="F:3'-5' DNA helicase activity"/>
    <property type="evidence" value="ECO:0007669"/>
    <property type="project" value="UniProtKB-EC"/>
</dbReference>
<evidence type="ECO:0000256" key="6">
    <source>
        <dbReference type="ARBA" id="ARBA00022839"/>
    </source>
</evidence>
<dbReference type="PROSITE" id="PS51198">
    <property type="entry name" value="UVRD_HELICASE_ATP_BIND"/>
    <property type="match status" value="1"/>
</dbReference>
<keyword evidence="5 14" id="KW-0347">Helicase</keyword>
<comment type="caution">
    <text evidence="18">The sequence shown here is derived from an EMBL/GenBank/DDBJ whole genome shotgun (WGS) entry which is preliminary data.</text>
</comment>
<feature type="non-terminal residue" evidence="18">
    <location>
        <position position="1"/>
    </location>
</feature>
<keyword evidence="1" id="KW-0540">Nuclease</keyword>
<dbReference type="Gene3D" id="1.10.486.10">
    <property type="entry name" value="PCRA, domain 4"/>
    <property type="match status" value="1"/>
</dbReference>
<accession>A0A8J6N297</accession>
<feature type="region of interest" description="Disordered" evidence="15">
    <location>
        <begin position="795"/>
        <end position="832"/>
    </location>
</feature>
<feature type="domain" description="UvrD-like helicase C-terminal" evidence="17">
    <location>
        <begin position="347"/>
        <end position="620"/>
    </location>
</feature>
<dbReference type="Pfam" id="PF13361">
    <property type="entry name" value="UvrD_C"/>
    <property type="match status" value="1"/>
</dbReference>
<evidence type="ECO:0000313" key="18">
    <source>
        <dbReference type="EMBL" id="MBC8178444.1"/>
    </source>
</evidence>
<dbReference type="CDD" id="cd22352">
    <property type="entry name" value="RecB_C-like"/>
    <property type="match status" value="1"/>
</dbReference>
<evidence type="ECO:0000256" key="3">
    <source>
        <dbReference type="ARBA" id="ARBA00022763"/>
    </source>
</evidence>
<dbReference type="PROSITE" id="PS51217">
    <property type="entry name" value="UVRD_HELICASE_CTER"/>
    <property type="match status" value="1"/>
</dbReference>
<evidence type="ECO:0000256" key="1">
    <source>
        <dbReference type="ARBA" id="ARBA00022722"/>
    </source>
</evidence>
<dbReference type="PANTHER" id="PTHR11070">
    <property type="entry name" value="UVRD / RECB / PCRA DNA HELICASE FAMILY MEMBER"/>
    <property type="match status" value="1"/>
</dbReference>
<dbReference type="InterPro" id="IPR038726">
    <property type="entry name" value="PDDEXK_AddAB-type"/>
</dbReference>
<evidence type="ECO:0000256" key="15">
    <source>
        <dbReference type="SAM" id="MobiDB-lite"/>
    </source>
</evidence>
<dbReference type="GO" id="GO:0005524">
    <property type="term" value="F:ATP binding"/>
    <property type="evidence" value="ECO:0007669"/>
    <property type="project" value="UniProtKB-UniRule"/>
</dbReference>
<dbReference type="InterPro" id="IPR014017">
    <property type="entry name" value="DNA_helicase_UvrD-like_C"/>
</dbReference>
<protein>
    <recommendedName>
        <fullName evidence="12">DNA 3'-5' helicase</fullName>
        <ecNumber evidence="12">5.6.2.4</ecNumber>
    </recommendedName>
</protein>
<sequence length="1070" mass="122681">LKEQMRKDWPEIYGEHLKEILEISQFNQKKGSFLDTIIKLAQSLHKAAGDRLLPDLKGRGFKEIKQEIASACMEIKALLGSDGEFSHSYDELNFNKRAKKNIFDNIVIPVEEYFEDAEEDRFDICALSGLMARIEDIKSSGRRGLETLIPEKWNKGGPNLEVCPDLETVRQALEKLNIRLNELQHTLSVEAIHRLQDDVSRTKRGHGWISYYDMLSLVEKALYGDNSSNLLEKLRNRFKVAFIDEFQDTDPVQWRIFRKIFIDSHDNSLQNLLFVIGDPKQAIYSFRGADVYVYLSAKNEMEGLETQGRARLYSLSVNWRSQPALITAFNNLFCGEAWFKPQATAGQFEIGYQSINFPGEDERLGKLITDTSGRPVLNIVDLSEAPSPRPAKPRLAKFVAREIKHLLSSGIRIKEKGIDERKIGFGDICILVRSRSDVPFIEEELRREKIPYTFYRKPGLFVSDEAVYTSLLFRAILEPGNSSAVKKALLTPFFRFKLSELYAYEEMSPSHPVKEMLFKWNEYAMSRRWSHLFQSLMEDSGFLSRETIESGWDRKYTNYNQIFEYLEEVAYKKNLDFRGLSATLDTYRNRSLDAEEGADIHQIETETLKVQIMTMHVSKGLEFPVVFVAGGLTQPPSFQDEYHTYHEIKKAGLSSEIRRIVDLSKSGGDGRHESEKMDEDKRLYYVASTRAQFKLYLPFYIHRTNAPWLGPVCTQLSPALLDAFPGGEADRDVLWVKADQSGASKARTGFEKTPRQTVTPVGEAFEPLSYKGSYEQRRIKIDSFSSLHQKMSRIDDAGEEDLSFQTEQRRKEDDEGFASLGEGAVSGEKDLDEVPGGIDAGLMFHDILEHMDYGVVLKAITKTRDPHLSMMHDGDTREIILRQMEMYRVDERWKDSVCRILGNTLTAPVVSVADNFMLAHLQEDDRLHEVEFYYSFPPGVIKPHGIPDCEISNSFIRGFVDLLFRKDGKYYIADWKSNTLETGYGLESMEKSMDHADYHLQYKLYAVAVLRWLKQTMGDQFDPETDFGGVFYFYLRGMGMGEGAGIYHVPPHELGSLEQLEEEIATILRN</sequence>
<dbReference type="SUPFAM" id="SSF52540">
    <property type="entry name" value="P-loop containing nucleoside triphosphate hydrolases"/>
    <property type="match status" value="1"/>
</dbReference>
<evidence type="ECO:0000256" key="13">
    <source>
        <dbReference type="ARBA" id="ARBA00048988"/>
    </source>
</evidence>
<comment type="catalytic activity">
    <reaction evidence="11">
        <text>Couples ATP hydrolysis with the unwinding of duplex DNA by translocating in the 3'-5' direction.</text>
        <dbReference type="EC" id="5.6.2.4"/>
    </reaction>
</comment>
<dbReference type="Gene3D" id="3.90.320.10">
    <property type="match status" value="1"/>
</dbReference>
<evidence type="ECO:0000256" key="10">
    <source>
        <dbReference type="ARBA" id="ARBA00023235"/>
    </source>
</evidence>
<dbReference type="InterPro" id="IPR011335">
    <property type="entry name" value="Restrct_endonuc-II-like"/>
</dbReference>
<evidence type="ECO:0000256" key="14">
    <source>
        <dbReference type="PROSITE-ProRule" id="PRU00560"/>
    </source>
</evidence>
<evidence type="ECO:0000256" key="11">
    <source>
        <dbReference type="ARBA" id="ARBA00034617"/>
    </source>
</evidence>
<keyword evidence="7 14" id="KW-0067">ATP-binding</keyword>
<dbReference type="SUPFAM" id="SSF52980">
    <property type="entry name" value="Restriction endonuclease-like"/>
    <property type="match status" value="1"/>
</dbReference>
<evidence type="ECO:0000256" key="2">
    <source>
        <dbReference type="ARBA" id="ARBA00022741"/>
    </source>
</evidence>
<dbReference type="AlphaFoldDB" id="A0A8J6N297"/>
<evidence type="ECO:0000259" key="16">
    <source>
        <dbReference type="PROSITE" id="PS51198"/>
    </source>
</evidence>
<dbReference type="GO" id="GO:0004527">
    <property type="term" value="F:exonuclease activity"/>
    <property type="evidence" value="ECO:0007669"/>
    <property type="project" value="UniProtKB-KW"/>
</dbReference>
<dbReference type="GO" id="GO:0005829">
    <property type="term" value="C:cytosol"/>
    <property type="evidence" value="ECO:0007669"/>
    <property type="project" value="TreeGrafter"/>
</dbReference>
<comment type="catalytic activity">
    <reaction evidence="13">
        <text>ATP + H2O = ADP + phosphate + H(+)</text>
        <dbReference type="Rhea" id="RHEA:13065"/>
        <dbReference type="ChEBI" id="CHEBI:15377"/>
        <dbReference type="ChEBI" id="CHEBI:15378"/>
        <dbReference type="ChEBI" id="CHEBI:30616"/>
        <dbReference type="ChEBI" id="CHEBI:43474"/>
        <dbReference type="ChEBI" id="CHEBI:456216"/>
        <dbReference type="EC" id="5.6.2.4"/>
    </reaction>
</comment>
<organism evidence="18 19">
    <name type="scientific">Candidatus Desulfacyla euxinica</name>
    <dbReference type="NCBI Taxonomy" id="2841693"/>
    <lineage>
        <taxon>Bacteria</taxon>
        <taxon>Deltaproteobacteria</taxon>
        <taxon>Candidatus Desulfacyla</taxon>
    </lineage>
</organism>
<dbReference type="InterPro" id="IPR011604">
    <property type="entry name" value="PDDEXK-like_dom_sf"/>
</dbReference>
<keyword evidence="2 14" id="KW-0547">Nucleotide-binding</keyword>
<evidence type="ECO:0000259" key="17">
    <source>
        <dbReference type="PROSITE" id="PS51217"/>
    </source>
</evidence>
<dbReference type="InterPro" id="IPR014016">
    <property type="entry name" value="UvrD-like_ATP-bd"/>
</dbReference>
<dbReference type="GO" id="GO:0009338">
    <property type="term" value="C:exodeoxyribonuclease V complex"/>
    <property type="evidence" value="ECO:0007669"/>
    <property type="project" value="TreeGrafter"/>
</dbReference>
<evidence type="ECO:0000256" key="5">
    <source>
        <dbReference type="ARBA" id="ARBA00022806"/>
    </source>
</evidence>
<dbReference type="Proteomes" id="UP000650524">
    <property type="component" value="Unassembled WGS sequence"/>
</dbReference>
<proteinExistence type="predicted"/>
<dbReference type="InterPro" id="IPR027417">
    <property type="entry name" value="P-loop_NTPase"/>
</dbReference>
<evidence type="ECO:0000313" key="19">
    <source>
        <dbReference type="Proteomes" id="UP000650524"/>
    </source>
</evidence>
<evidence type="ECO:0000256" key="9">
    <source>
        <dbReference type="ARBA" id="ARBA00023204"/>
    </source>
</evidence>
<keyword evidence="10" id="KW-0413">Isomerase</keyword>
<evidence type="ECO:0000256" key="7">
    <source>
        <dbReference type="ARBA" id="ARBA00022840"/>
    </source>
</evidence>
<keyword evidence="4 14" id="KW-0378">Hydrolase</keyword>
<name>A0A8J6N297_9DELT</name>
<dbReference type="InterPro" id="IPR000212">
    <property type="entry name" value="DNA_helicase_UvrD/REP"/>
</dbReference>
<keyword evidence="6" id="KW-0269">Exonuclease</keyword>
<dbReference type="GO" id="GO:0000725">
    <property type="term" value="P:recombinational repair"/>
    <property type="evidence" value="ECO:0007669"/>
    <property type="project" value="TreeGrafter"/>
</dbReference>
<dbReference type="Pfam" id="PF12705">
    <property type="entry name" value="PDDEXK_1"/>
    <property type="match status" value="1"/>
</dbReference>
<keyword evidence="9" id="KW-0234">DNA repair</keyword>
<evidence type="ECO:0000256" key="8">
    <source>
        <dbReference type="ARBA" id="ARBA00023125"/>
    </source>
</evidence>
<dbReference type="EC" id="5.6.2.4" evidence="12"/>
<comment type="caution">
    <text evidence="14">Lacks conserved residue(s) required for the propagation of feature annotation.</text>
</comment>
<dbReference type="Pfam" id="PF00580">
    <property type="entry name" value="UvrD-helicase"/>
    <property type="match status" value="1"/>
</dbReference>
<gene>
    <name evidence="18" type="ORF">H8E19_13645</name>
</gene>
<reference evidence="18 19" key="1">
    <citation type="submission" date="2020-08" db="EMBL/GenBank/DDBJ databases">
        <title>Bridging the membrane lipid divide: bacteria of the FCB group superphylum have the potential to synthesize archaeal ether lipids.</title>
        <authorList>
            <person name="Villanueva L."/>
            <person name="Von Meijenfeldt F.A.B."/>
            <person name="Westbye A.B."/>
            <person name="Yadav S."/>
            <person name="Hopmans E.C."/>
            <person name="Dutilh B.E."/>
            <person name="Sinninghe Damste J.S."/>
        </authorList>
    </citation>
    <scope>NUCLEOTIDE SEQUENCE [LARGE SCALE GENOMIC DNA]</scope>
    <source>
        <strain evidence="18">NIOZ-UU27</strain>
    </source>
</reference>
<dbReference type="EMBL" id="JACNJD010000281">
    <property type="protein sequence ID" value="MBC8178444.1"/>
    <property type="molecule type" value="Genomic_DNA"/>
</dbReference>
<dbReference type="PANTHER" id="PTHR11070:SF23">
    <property type="entry name" value="RECBCD ENZYME SUBUNIT RECB"/>
    <property type="match status" value="1"/>
</dbReference>
<evidence type="ECO:0000256" key="4">
    <source>
        <dbReference type="ARBA" id="ARBA00022801"/>
    </source>
</evidence>
<feature type="domain" description="UvrD-like helicase ATP-binding" evidence="16">
    <location>
        <begin position="1"/>
        <end position="322"/>
    </location>
</feature>
<evidence type="ECO:0000256" key="12">
    <source>
        <dbReference type="ARBA" id="ARBA00034808"/>
    </source>
</evidence>